<dbReference type="RefSeq" id="WP_106212256.1">
    <property type="nucleotide sequence ID" value="NZ_PVTL01000004.1"/>
</dbReference>
<dbReference type="Gene3D" id="3.40.50.1000">
    <property type="entry name" value="HAD superfamily/HAD-like"/>
    <property type="match status" value="2"/>
</dbReference>
<dbReference type="AlphaFoldDB" id="A0A2T0VEP0"/>
<dbReference type="InterPro" id="IPR006357">
    <property type="entry name" value="HAD-SF_hydro_IIA"/>
</dbReference>
<sequence>MSAKRRSPLDGVDLVLADLDGVIYKGADAIPFAVEAMNLASADARIGYITNNASRTAQSVAEHLSSLGLTVAADDVITSPQAAVRLLAGIVPAGSKILVIGGAGLIEEVEKAGFVATFSADDDPTAVIQGYYPEIGWVHLAEAAFALHTGIPWVATNTDWTIPVARGTAPGNGTLVSAVHTAVGRLPVVAGKPEAAIFEVAVERFGASAPLFIGDRLDTDILGSNRAGIDSALVLTGIDQAKQVLAADANSRPRYILGDLRELSEPYPETIEIIDAHGAVITRVGDAIVRRAGNALRVEAEGTNKLDLLRAGAAAIWSSGSSIHAFQVPPELYS</sequence>
<dbReference type="EMBL" id="PVTL01000004">
    <property type="protein sequence ID" value="PRY68647.1"/>
    <property type="molecule type" value="Genomic_DNA"/>
</dbReference>
<proteinExistence type="predicted"/>
<dbReference type="PANTHER" id="PTHR19288">
    <property type="entry name" value="4-NITROPHENYLPHOSPHATASE-RELATED"/>
    <property type="match status" value="1"/>
</dbReference>
<dbReference type="InterPro" id="IPR023214">
    <property type="entry name" value="HAD_sf"/>
</dbReference>
<dbReference type="OrthoDB" id="3400930at2"/>
<dbReference type="NCBIfam" id="TIGR01460">
    <property type="entry name" value="HAD-SF-IIA"/>
    <property type="match status" value="1"/>
</dbReference>
<dbReference type="Pfam" id="PF13242">
    <property type="entry name" value="Hydrolase_like"/>
    <property type="match status" value="1"/>
</dbReference>
<dbReference type="InterPro" id="IPR036412">
    <property type="entry name" value="HAD-like_sf"/>
</dbReference>
<evidence type="ECO:0000313" key="2">
    <source>
        <dbReference type="Proteomes" id="UP000237983"/>
    </source>
</evidence>
<dbReference type="PANTHER" id="PTHR19288:SF95">
    <property type="entry name" value="D-GLYCEROL 3-PHOSPHATE PHOSPHATASE"/>
    <property type="match status" value="1"/>
</dbReference>
<dbReference type="GO" id="GO:0005737">
    <property type="term" value="C:cytoplasm"/>
    <property type="evidence" value="ECO:0007669"/>
    <property type="project" value="TreeGrafter"/>
</dbReference>
<reference evidence="1 2" key="1">
    <citation type="submission" date="2018-03" db="EMBL/GenBank/DDBJ databases">
        <title>Genomic Encyclopedia of Type Strains, Phase III (KMG-III): the genomes of soil and plant-associated and newly described type strains.</title>
        <authorList>
            <person name="Whitman W."/>
        </authorList>
    </citation>
    <scope>NUCLEOTIDE SEQUENCE [LARGE SCALE GENOMIC DNA]</scope>
    <source>
        <strain evidence="1 2">CGMCC 1.12484</strain>
    </source>
</reference>
<gene>
    <name evidence="1" type="ORF">B0I08_104351</name>
</gene>
<keyword evidence="2" id="KW-1185">Reference proteome</keyword>
<dbReference type="GO" id="GO:0016791">
    <property type="term" value="F:phosphatase activity"/>
    <property type="evidence" value="ECO:0007669"/>
    <property type="project" value="TreeGrafter"/>
</dbReference>
<evidence type="ECO:0000313" key="1">
    <source>
        <dbReference type="EMBL" id="PRY68647.1"/>
    </source>
</evidence>
<accession>A0A2T0VEP0</accession>
<protein>
    <submittedName>
        <fullName evidence="1">HAD superfamily hydrolase (TIGR01450 family)</fullName>
    </submittedName>
</protein>
<comment type="caution">
    <text evidence="1">The sequence shown here is derived from an EMBL/GenBank/DDBJ whole genome shotgun (WGS) entry which is preliminary data.</text>
</comment>
<keyword evidence="1" id="KW-0378">Hydrolase</keyword>
<dbReference type="SUPFAM" id="SSF56784">
    <property type="entry name" value="HAD-like"/>
    <property type="match status" value="1"/>
</dbReference>
<dbReference type="Proteomes" id="UP000237983">
    <property type="component" value="Unassembled WGS sequence"/>
</dbReference>
<organism evidence="1 2">
    <name type="scientific">Glaciihabitans tibetensis</name>
    <dbReference type="NCBI Taxonomy" id="1266600"/>
    <lineage>
        <taxon>Bacteria</taxon>
        <taxon>Bacillati</taxon>
        <taxon>Actinomycetota</taxon>
        <taxon>Actinomycetes</taxon>
        <taxon>Micrococcales</taxon>
        <taxon>Microbacteriaceae</taxon>
        <taxon>Glaciihabitans</taxon>
    </lineage>
</organism>
<name>A0A2T0VEP0_9MICO</name>
<dbReference type="Pfam" id="PF13344">
    <property type="entry name" value="Hydrolase_6"/>
    <property type="match status" value="1"/>
</dbReference>